<feature type="transmembrane region" description="Helical" evidence="1">
    <location>
        <begin position="28"/>
        <end position="49"/>
    </location>
</feature>
<feature type="transmembrane region" description="Helical" evidence="1">
    <location>
        <begin position="129"/>
        <end position="149"/>
    </location>
</feature>
<evidence type="ECO:0000313" key="3">
    <source>
        <dbReference type="EMBL" id="ROO84836.1"/>
    </source>
</evidence>
<feature type="domain" description="Double-GTPase 2" evidence="2">
    <location>
        <begin position="279"/>
        <end position="473"/>
    </location>
</feature>
<dbReference type="Proteomes" id="UP000272400">
    <property type="component" value="Unassembled WGS sequence"/>
</dbReference>
<dbReference type="OrthoDB" id="2990125at2"/>
<sequence>MAGCLVLLGFVLYLAALAFLYWLLGAFLWPFIVLAGGLALVVVMLAAHVRAAARVLLARDATDPLVLDPRPGEEPAYESYYRRQHLHDLVEVVRESSSDLAAVARDPLSLGIAIWLMTGRHPRLPRIDIVLLPFTFGFGLASFTAWGLGVAVGTLLLVVSAALHGVLLLLVSGLLGATALTLRGLDALRLGFLRIFMRCPYPGCYHRIELPHYRCGGPGSGHLHRSLRPGRHGVFVRICECGERLPTVLLLRLHRFAAFCTECGRPLPHGLGSARTVHVPLVGGASAGKTTLLMAMMVSLEWMADRGELLLEFSSADSRREFEDAKKELLADQPLQKTAVHLPRAFLFTLARPGKRRGRRMVYLYDPRGEVYHAADSVREQQYLSFSEGVLFVVDPMTAPPMRRLGPEDSRLVAEARPASEEFAQTYDRVAEELRVVRADLLGSGTRAAIVATKSDAVDRLRGIEGPAEPHGEAVSAWLSGPLELGNAVRSLEQQFLDASYWSVSAVEGVRSTASTAQRAVLAEPLLWLLFRPRRTIRSAAH</sequence>
<feature type="transmembrane region" description="Helical" evidence="1">
    <location>
        <begin position="155"/>
        <end position="182"/>
    </location>
</feature>
<comment type="caution">
    <text evidence="3">The sequence shown here is derived from an EMBL/GenBank/DDBJ whole genome shotgun (WGS) entry which is preliminary data.</text>
</comment>
<dbReference type="Pfam" id="PF19993">
    <property type="entry name" value="DO-GTPase2"/>
    <property type="match status" value="1"/>
</dbReference>
<dbReference type="InterPro" id="IPR045528">
    <property type="entry name" value="DO-GTPase2"/>
</dbReference>
<gene>
    <name evidence="3" type="ORF">EDD29_2365</name>
</gene>
<keyword evidence="1" id="KW-1133">Transmembrane helix</keyword>
<evidence type="ECO:0000256" key="1">
    <source>
        <dbReference type="SAM" id="Phobius"/>
    </source>
</evidence>
<name>A0A3N1CU61_9ACTN</name>
<dbReference type="InterPro" id="IPR027417">
    <property type="entry name" value="P-loop_NTPase"/>
</dbReference>
<keyword evidence="1" id="KW-0812">Transmembrane</keyword>
<dbReference type="EMBL" id="RJKE01000001">
    <property type="protein sequence ID" value="ROO84836.1"/>
    <property type="molecule type" value="Genomic_DNA"/>
</dbReference>
<protein>
    <recommendedName>
        <fullName evidence="2">Double-GTPase 2 domain-containing protein</fullName>
    </recommendedName>
</protein>
<evidence type="ECO:0000259" key="2">
    <source>
        <dbReference type="Pfam" id="PF19993"/>
    </source>
</evidence>
<keyword evidence="1" id="KW-0472">Membrane</keyword>
<keyword evidence="4" id="KW-1185">Reference proteome</keyword>
<reference evidence="3 4" key="1">
    <citation type="submission" date="2018-11" db="EMBL/GenBank/DDBJ databases">
        <title>Sequencing the genomes of 1000 actinobacteria strains.</title>
        <authorList>
            <person name="Klenk H.-P."/>
        </authorList>
    </citation>
    <scope>NUCLEOTIDE SEQUENCE [LARGE SCALE GENOMIC DNA]</scope>
    <source>
        <strain evidence="3 4">DSM 44254</strain>
    </source>
</reference>
<dbReference type="AlphaFoldDB" id="A0A3N1CU61"/>
<evidence type="ECO:0000313" key="4">
    <source>
        <dbReference type="Proteomes" id="UP000272400"/>
    </source>
</evidence>
<proteinExistence type="predicted"/>
<accession>A0A3N1CU61</accession>
<organism evidence="3 4">
    <name type="scientific">Actinocorallia herbida</name>
    <dbReference type="NCBI Taxonomy" id="58109"/>
    <lineage>
        <taxon>Bacteria</taxon>
        <taxon>Bacillati</taxon>
        <taxon>Actinomycetota</taxon>
        <taxon>Actinomycetes</taxon>
        <taxon>Streptosporangiales</taxon>
        <taxon>Thermomonosporaceae</taxon>
        <taxon>Actinocorallia</taxon>
    </lineage>
</organism>
<dbReference type="SUPFAM" id="SSF52540">
    <property type="entry name" value="P-loop containing nucleoside triphosphate hydrolases"/>
    <property type="match status" value="1"/>
</dbReference>
<dbReference type="RefSeq" id="WP_123664404.1">
    <property type="nucleotide sequence ID" value="NZ_RJKE01000001.1"/>
</dbReference>